<evidence type="ECO:0000313" key="3">
    <source>
        <dbReference type="EMBL" id="XBH14550.1"/>
    </source>
</evidence>
<dbReference type="KEGG" id="epl:P4G45_05170"/>
<dbReference type="AlphaFoldDB" id="A0AAU7D1W0"/>
<accession>A0AAU7DB46</accession>
<dbReference type="RefSeq" id="WP_348268608.1">
    <property type="nucleotide sequence ID" value="NZ_CP121194.1"/>
</dbReference>
<dbReference type="SMART" id="SM00881">
    <property type="entry name" value="CoA_binding"/>
    <property type="match status" value="1"/>
</dbReference>
<dbReference type="InterPro" id="IPR036291">
    <property type="entry name" value="NAD(P)-bd_dom_sf"/>
</dbReference>
<proteinExistence type="predicted"/>
<dbReference type="EMBL" id="CP121195">
    <property type="protein sequence ID" value="XBH14550.1"/>
    <property type="molecule type" value="Genomic_DNA"/>
</dbReference>
<dbReference type="Gene3D" id="3.40.50.720">
    <property type="entry name" value="NAD(P)-binding Rossmann-like Domain"/>
    <property type="match status" value="1"/>
</dbReference>
<dbReference type="SUPFAM" id="SSF51735">
    <property type="entry name" value="NAD(P)-binding Rossmann-fold domains"/>
    <property type="match status" value="1"/>
</dbReference>
<protein>
    <submittedName>
        <fullName evidence="2">CoA-binding protein</fullName>
    </submittedName>
</protein>
<feature type="domain" description="CoA-binding" evidence="1">
    <location>
        <begin position="15"/>
        <end position="108"/>
    </location>
</feature>
<dbReference type="PANTHER" id="PTHR33303:SF2">
    <property type="entry name" value="COA-BINDING DOMAIN-CONTAINING PROTEIN"/>
    <property type="match status" value="1"/>
</dbReference>
<name>A0AAU7D1W0_9BACT</name>
<reference evidence="2" key="1">
    <citation type="submission" date="2023-03" db="EMBL/GenBank/DDBJ databases">
        <title>Edaphobacter sp.</title>
        <authorList>
            <person name="Huber K.J."/>
            <person name="Papendorf J."/>
            <person name="Pilke C."/>
            <person name="Bunk B."/>
            <person name="Sproeer C."/>
            <person name="Pester M."/>
        </authorList>
    </citation>
    <scope>NUCLEOTIDE SEQUENCE</scope>
    <source>
        <strain evidence="2">DSM 109919</strain>
        <strain evidence="3">DSM 109920</strain>
    </source>
</reference>
<dbReference type="Pfam" id="PF13380">
    <property type="entry name" value="CoA_binding_2"/>
    <property type="match status" value="1"/>
</dbReference>
<organism evidence="2">
    <name type="scientific">Edaphobacter paludis</name>
    <dbReference type="NCBI Taxonomy" id="3035702"/>
    <lineage>
        <taxon>Bacteria</taxon>
        <taxon>Pseudomonadati</taxon>
        <taxon>Acidobacteriota</taxon>
        <taxon>Terriglobia</taxon>
        <taxon>Terriglobales</taxon>
        <taxon>Acidobacteriaceae</taxon>
        <taxon>Edaphobacter</taxon>
    </lineage>
</organism>
<sequence length="146" mass="15978">MNQPEIIRAMLGNPAAKPVVIAVIGLSPHPDKPSHFVPAYMQQHGYRILPVNPTVDSVLGEKSYASLADLPIKPDIVNVFRLPRYISAIVDEMLQLGLQSLWVQSGIINLEAAAKAEAGGIHVVMDHCIMVEHRRVLPLSAYNLAK</sequence>
<evidence type="ECO:0000313" key="2">
    <source>
        <dbReference type="EMBL" id="XBH11120.1"/>
    </source>
</evidence>
<accession>A0AAU7D1W0</accession>
<dbReference type="EMBL" id="CP121194">
    <property type="protein sequence ID" value="XBH11120.1"/>
    <property type="molecule type" value="Genomic_DNA"/>
</dbReference>
<dbReference type="PANTHER" id="PTHR33303">
    <property type="entry name" value="CYTOPLASMIC PROTEIN-RELATED"/>
    <property type="match status" value="1"/>
</dbReference>
<gene>
    <name evidence="2" type="ORF">P4G45_05170</name>
    <name evidence="3" type="ORF">P8936_05140</name>
</gene>
<dbReference type="InterPro" id="IPR003781">
    <property type="entry name" value="CoA-bd"/>
</dbReference>
<evidence type="ECO:0000259" key="1">
    <source>
        <dbReference type="SMART" id="SM00881"/>
    </source>
</evidence>